<name>F4FZY3_METCR</name>
<dbReference type="InterPro" id="IPR003439">
    <property type="entry name" value="ABC_transporter-like_ATP-bd"/>
</dbReference>
<keyword evidence="1" id="KW-0813">Transport</keyword>
<dbReference type="PANTHER" id="PTHR43067:SF3">
    <property type="entry name" value="MALTOSE ABC TRANSPORTER, ATP-BINDING PROTEIN"/>
    <property type="match status" value="1"/>
</dbReference>
<dbReference type="PATRIC" id="fig|1006006.8.peg.1644"/>
<dbReference type="HOGENOM" id="CLU_000604_1_23_2"/>
<evidence type="ECO:0000256" key="1">
    <source>
        <dbReference type="ARBA" id="ARBA00022448"/>
    </source>
</evidence>
<dbReference type="PANTHER" id="PTHR43067">
    <property type="entry name" value="OLIGOPEPTIDE/DIPEPTIDE ABC TRANSPORTER, ATPASE SUBUNIT"/>
    <property type="match status" value="1"/>
</dbReference>
<dbReference type="Pfam" id="PF08352">
    <property type="entry name" value="oligo_HPY"/>
    <property type="match status" value="1"/>
</dbReference>
<dbReference type="CDD" id="cd03257">
    <property type="entry name" value="ABC_NikE_OppD_transporters"/>
    <property type="match status" value="1"/>
</dbReference>
<evidence type="ECO:0000313" key="5">
    <source>
        <dbReference type="EMBL" id="AEB95745.1"/>
    </source>
</evidence>
<dbReference type="PROSITE" id="PS50893">
    <property type="entry name" value="ABC_TRANSPORTER_2"/>
    <property type="match status" value="1"/>
</dbReference>
<dbReference type="GeneID" id="10493831"/>
<dbReference type="SUPFAM" id="SSF52540">
    <property type="entry name" value="P-loop containing nucleoside triphosphate hydrolases"/>
    <property type="match status" value="1"/>
</dbReference>
<gene>
    <name evidence="5" type="ordered locus">Mcup_1642</name>
</gene>
<keyword evidence="3" id="KW-0067">ATP-binding</keyword>
<dbReference type="Gene3D" id="3.40.50.300">
    <property type="entry name" value="P-loop containing nucleotide triphosphate hydrolases"/>
    <property type="match status" value="1"/>
</dbReference>
<dbReference type="GO" id="GO:0015833">
    <property type="term" value="P:peptide transport"/>
    <property type="evidence" value="ECO:0007669"/>
    <property type="project" value="InterPro"/>
</dbReference>
<dbReference type="InterPro" id="IPR013563">
    <property type="entry name" value="Oligopep_ABC_C"/>
</dbReference>
<feature type="domain" description="ABC transporter" evidence="4">
    <location>
        <begin position="11"/>
        <end position="260"/>
    </location>
</feature>
<dbReference type="PROSITE" id="PS00211">
    <property type="entry name" value="ABC_TRANSPORTER_1"/>
    <property type="match status" value="1"/>
</dbReference>
<organism evidence="5 6">
    <name type="scientific">Metallosphaera cuprina (strain Ar-4)</name>
    <dbReference type="NCBI Taxonomy" id="1006006"/>
    <lineage>
        <taxon>Archaea</taxon>
        <taxon>Thermoproteota</taxon>
        <taxon>Thermoprotei</taxon>
        <taxon>Sulfolobales</taxon>
        <taxon>Sulfolobaceae</taxon>
        <taxon>Metallosphaera</taxon>
    </lineage>
</organism>
<sequence>MIFEESTDNLLYVDSLKTYYKTKTGYVKAVDDVSLFLDRSKVIGVAGESGCGKSTLVTTIFRVVPKNAHIMSGSIKFKGQDILSMDIKRFRKEIVWKEIAYIPQASMDVLDPVYKVKDQMLETILTHEDVSKAEAMERIYKALENVGVPHEKADMFPYELSGGQRQRIVIAMSLLLNPSMIVSDEATTALDVITQAKILELMKSLQESRKFSMMFVTHDLSLLANVSDSIAIMYAGKLVEFGDVEKVFSNPLHPYTQLLIRAIPNIAMRKKKRLVAIPGYPPDLENPPKGCRFAPRCPLAMPICNEREPELSRAEGFHYVACHAVSKK</sequence>
<dbReference type="FunFam" id="3.40.50.300:FF:000016">
    <property type="entry name" value="Oligopeptide ABC transporter ATP-binding component"/>
    <property type="match status" value="1"/>
</dbReference>
<evidence type="ECO:0000259" key="4">
    <source>
        <dbReference type="PROSITE" id="PS50893"/>
    </source>
</evidence>
<dbReference type="InterPro" id="IPR027417">
    <property type="entry name" value="P-loop_NTPase"/>
</dbReference>
<dbReference type="EMBL" id="CP002656">
    <property type="protein sequence ID" value="AEB95745.1"/>
    <property type="molecule type" value="Genomic_DNA"/>
</dbReference>
<evidence type="ECO:0000313" key="6">
    <source>
        <dbReference type="Proteomes" id="UP000007812"/>
    </source>
</evidence>
<accession>F4FZY3</accession>
<dbReference type="Proteomes" id="UP000007812">
    <property type="component" value="Chromosome"/>
</dbReference>
<dbReference type="KEGG" id="mcn:Mcup_1642"/>
<reference evidence="5 6" key="1">
    <citation type="journal article" date="2011" name="J. Bacteriol.">
        <title>Complete genome sequence of Metallosphaera cuprina, a metal sulfide-oxidizing archaeon from a hot spring.</title>
        <authorList>
            <person name="Liu L.J."/>
            <person name="You X.Y."/>
            <person name="Zheng H."/>
            <person name="Wang S."/>
            <person name="Jiang C.Y."/>
            <person name="Liu S.J."/>
        </authorList>
    </citation>
    <scope>NUCLEOTIDE SEQUENCE [LARGE SCALE GENOMIC DNA]</scope>
    <source>
        <strain evidence="5 6">Ar-4</strain>
    </source>
</reference>
<dbReference type="OrthoDB" id="18209at2157"/>
<dbReference type="eggNOG" id="arCOG00181">
    <property type="taxonomic scope" value="Archaea"/>
</dbReference>
<dbReference type="GO" id="GO:0016887">
    <property type="term" value="F:ATP hydrolysis activity"/>
    <property type="evidence" value="ECO:0007669"/>
    <property type="project" value="InterPro"/>
</dbReference>
<dbReference type="STRING" id="1006006.Mcup_1642"/>
<evidence type="ECO:0000256" key="2">
    <source>
        <dbReference type="ARBA" id="ARBA00022741"/>
    </source>
</evidence>
<dbReference type="Pfam" id="PF00005">
    <property type="entry name" value="ABC_tran"/>
    <property type="match status" value="1"/>
</dbReference>
<dbReference type="GO" id="GO:0005524">
    <property type="term" value="F:ATP binding"/>
    <property type="evidence" value="ECO:0007669"/>
    <property type="project" value="UniProtKB-KW"/>
</dbReference>
<keyword evidence="6" id="KW-1185">Reference proteome</keyword>
<dbReference type="SMART" id="SM00382">
    <property type="entry name" value="AAA"/>
    <property type="match status" value="1"/>
</dbReference>
<evidence type="ECO:0000256" key="3">
    <source>
        <dbReference type="ARBA" id="ARBA00022840"/>
    </source>
</evidence>
<proteinExistence type="predicted"/>
<dbReference type="InterPro" id="IPR003593">
    <property type="entry name" value="AAA+_ATPase"/>
</dbReference>
<protein>
    <submittedName>
        <fullName evidence="5">Oligopeptide/dipeptide ABC transporter, ATPase subunit</fullName>
    </submittedName>
</protein>
<dbReference type="InterPro" id="IPR017871">
    <property type="entry name" value="ABC_transporter-like_CS"/>
</dbReference>
<dbReference type="NCBIfam" id="TIGR01727">
    <property type="entry name" value="oligo_HPY"/>
    <property type="match status" value="1"/>
</dbReference>
<dbReference type="AlphaFoldDB" id="F4FZY3"/>
<dbReference type="RefSeq" id="WP_013738243.1">
    <property type="nucleotide sequence ID" value="NC_015435.1"/>
</dbReference>
<keyword evidence="2" id="KW-0547">Nucleotide-binding</keyword>